<dbReference type="PANTHER" id="PTHR35851:SF1">
    <property type="entry name" value="CELL DIVISION PROTEIN FTSQ"/>
    <property type="match status" value="1"/>
</dbReference>
<comment type="similarity">
    <text evidence="9">Belongs to the FtsQ/DivIB family. FtsQ subfamily.</text>
</comment>
<evidence type="ECO:0000256" key="6">
    <source>
        <dbReference type="ARBA" id="ARBA00022989"/>
    </source>
</evidence>
<dbReference type="Pfam" id="PF03799">
    <property type="entry name" value="FtsQ_DivIB_C"/>
    <property type="match status" value="1"/>
</dbReference>
<keyword evidence="2 9" id="KW-1003">Cell membrane</keyword>
<evidence type="ECO:0000256" key="7">
    <source>
        <dbReference type="ARBA" id="ARBA00023136"/>
    </source>
</evidence>
<dbReference type="PROSITE" id="PS51779">
    <property type="entry name" value="POTRA"/>
    <property type="match status" value="1"/>
</dbReference>
<reference evidence="12 13" key="1">
    <citation type="submission" date="2019-08" db="EMBL/GenBank/DDBJ databases">
        <title>Identification of a novel species of the genus Boseongicola.</title>
        <authorList>
            <person name="Zhang X.-Q."/>
        </authorList>
    </citation>
    <scope>NUCLEOTIDE SEQUENCE [LARGE SCALE GENOMIC DNA]</scope>
    <source>
        <strain evidence="12 13">HY14</strain>
    </source>
</reference>
<dbReference type="Proteomes" id="UP000322080">
    <property type="component" value="Unassembled WGS sequence"/>
</dbReference>
<evidence type="ECO:0000256" key="2">
    <source>
        <dbReference type="ARBA" id="ARBA00022475"/>
    </source>
</evidence>
<proteinExistence type="inferred from homology"/>
<evidence type="ECO:0000256" key="9">
    <source>
        <dbReference type="HAMAP-Rule" id="MF_00911"/>
    </source>
</evidence>
<dbReference type="InterPro" id="IPR034746">
    <property type="entry name" value="POTRA"/>
</dbReference>
<dbReference type="InterPro" id="IPR005548">
    <property type="entry name" value="Cell_div_FtsQ/DivIB_C"/>
</dbReference>
<dbReference type="GO" id="GO:0090529">
    <property type="term" value="P:cell septum assembly"/>
    <property type="evidence" value="ECO:0007669"/>
    <property type="project" value="InterPro"/>
</dbReference>
<dbReference type="HAMAP" id="MF_00911">
    <property type="entry name" value="FtsQ_subfam"/>
    <property type="match status" value="1"/>
</dbReference>
<dbReference type="GO" id="GO:0005886">
    <property type="term" value="C:plasma membrane"/>
    <property type="evidence" value="ECO:0007669"/>
    <property type="project" value="UniProtKB-SubCell"/>
</dbReference>
<evidence type="ECO:0000259" key="11">
    <source>
        <dbReference type="PROSITE" id="PS51779"/>
    </source>
</evidence>
<feature type="domain" description="POTRA" evidence="11">
    <location>
        <begin position="85"/>
        <end position="153"/>
    </location>
</feature>
<keyword evidence="13" id="KW-1185">Reference proteome</keyword>
<dbReference type="AlphaFoldDB" id="A0A5D0RH42"/>
<evidence type="ECO:0000256" key="4">
    <source>
        <dbReference type="ARBA" id="ARBA00022618"/>
    </source>
</evidence>
<gene>
    <name evidence="9" type="primary">ftsQ</name>
    <name evidence="12" type="ORF">FVF75_10785</name>
</gene>
<dbReference type="EMBL" id="VSIY01000009">
    <property type="protein sequence ID" value="TYB80930.1"/>
    <property type="molecule type" value="Genomic_DNA"/>
</dbReference>
<keyword evidence="3 9" id="KW-0997">Cell inner membrane</keyword>
<keyword evidence="4 9" id="KW-0132">Cell division</keyword>
<name>A0A5D0RH42_9RHOB</name>
<accession>A0A5D0RH42</accession>
<evidence type="ECO:0000256" key="1">
    <source>
        <dbReference type="ARBA" id="ARBA00004370"/>
    </source>
</evidence>
<keyword evidence="8 9" id="KW-0131">Cell cycle</keyword>
<keyword evidence="6 9" id="KW-1133">Transmembrane helix</keyword>
<keyword evidence="5 9" id="KW-0812">Transmembrane</keyword>
<sequence length="297" mass="33135">MQPLSAPRRAPSGRNTRRDPAPSRVAYRIHRMWLTPLYRSLFRVGIPVFVILTATGWYFAEPANRQAVVDKVAEVRRSVETRPEFMVKLMAIEGASPVLDREIRTRFPIDFPVSSFDLDLDAMRAEIAAFDVVRNVELRVRPGGVLEVAITEREPVLVWRAPTSIELIDATGHRVASLTGRAARPDLPLVAGTGANENVPEALAILDAARPLAGDLRGLIRVGERRWDVALSGDRRILLPETSPVAALEQVLALDQAQDLLARDVADIDMRNPMRPTLRLTPPAMDELRHIRSLYLE</sequence>
<evidence type="ECO:0000256" key="5">
    <source>
        <dbReference type="ARBA" id="ARBA00022692"/>
    </source>
</evidence>
<protein>
    <recommendedName>
        <fullName evidence="9">Cell division protein FtsQ</fullName>
    </recommendedName>
</protein>
<dbReference type="PANTHER" id="PTHR35851">
    <property type="entry name" value="CELL DIVISION PROTEIN FTSQ"/>
    <property type="match status" value="1"/>
</dbReference>
<dbReference type="GO" id="GO:0043093">
    <property type="term" value="P:FtsZ-dependent cytokinesis"/>
    <property type="evidence" value="ECO:0007669"/>
    <property type="project" value="UniProtKB-UniRule"/>
</dbReference>
<evidence type="ECO:0000313" key="13">
    <source>
        <dbReference type="Proteomes" id="UP000322080"/>
    </source>
</evidence>
<organism evidence="12 13">
    <name type="scientific">Maritimibacter fusiformis</name>
    <dbReference type="NCBI Taxonomy" id="2603819"/>
    <lineage>
        <taxon>Bacteria</taxon>
        <taxon>Pseudomonadati</taxon>
        <taxon>Pseudomonadota</taxon>
        <taxon>Alphaproteobacteria</taxon>
        <taxon>Rhodobacterales</taxon>
        <taxon>Roseobacteraceae</taxon>
        <taxon>Maritimibacter</taxon>
    </lineage>
</organism>
<feature type="transmembrane region" description="Helical" evidence="9">
    <location>
        <begin position="41"/>
        <end position="60"/>
    </location>
</feature>
<comment type="subcellular location">
    <subcellularLocation>
        <location evidence="9">Cell inner membrane</location>
        <topology evidence="9">Single-pass type II membrane protein</topology>
    </subcellularLocation>
    <subcellularLocation>
        <location evidence="1">Membrane</location>
    </subcellularLocation>
    <text evidence="9">Localizes to the division septum.</text>
</comment>
<dbReference type="InterPro" id="IPR026579">
    <property type="entry name" value="FtsQ"/>
</dbReference>
<evidence type="ECO:0000256" key="8">
    <source>
        <dbReference type="ARBA" id="ARBA00023306"/>
    </source>
</evidence>
<evidence type="ECO:0000256" key="3">
    <source>
        <dbReference type="ARBA" id="ARBA00022519"/>
    </source>
</evidence>
<dbReference type="RefSeq" id="WP_148377993.1">
    <property type="nucleotide sequence ID" value="NZ_VSIY01000009.1"/>
</dbReference>
<keyword evidence="7 9" id="KW-0472">Membrane</keyword>
<evidence type="ECO:0000256" key="10">
    <source>
        <dbReference type="SAM" id="MobiDB-lite"/>
    </source>
</evidence>
<dbReference type="GO" id="GO:0032153">
    <property type="term" value="C:cell division site"/>
    <property type="evidence" value="ECO:0007669"/>
    <property type="project" value="UniProtKB-UniRule"/>
</dbReference>
<comment type="caution">
    <text evidence="12">The sequence shown here is derived from an EMBL/GenBank/DDBJ whole genome shotgun (WGS) entry which is preliminary data.</text>
</comment>
<evidence type="ECO:0000313" key="12">
    <source>
        <dbReference type="EMBL" id="TYB80930.1"/>
    </source>
</evidence>
<comment type="function">
    <text evidence="9">Essential cell division protein.</text>
</comment>
<feature type="region of interest" description="Disordered" evidence="10">
    <location>
        <begin position="1"/>
        <end position="21"/>
    </location>
</feature>